<dbReference type="OrthoDB" id="9808413at2"/>
<dbReference type="PANTHER" id="PTHR36930:SF1">
    <property type="entry name" value="MOSC DOMAIN-CONTAINING PROTEIN"/>
    <property type="match status" value="1"/>
</dbReference>
<sequence>MPALIPTDHTGRIVWLGHVPHRDRPVVEGAPVDEMPLGFGGLVGEVHSGVTRPSCSRVVALHPKGTEIANTRQITILSAEDLAAIAADMGLDRVEPGWLGASIVVEGIADFTHIPPSSRLQAPDGTTLVVDMANRPCHLPALTIEERVGPAGKEFKRAAKGRRGVTAWVERPGRLSLGDTLRIFIPDQRSWNAP</sequence>
<dbReference type="GO" id="GO:0030151">
    <property type="term" value="F:molybdenum ion binding"/>
    <property type="evidence" value="ECO:0007669"/>
    <property type="project" value="InterPro"/>
</dbReference>
<dbReference type="EMBL" id="SNAA01000017">
    <property type="protein sequence ID" value="TDL76331.1"/>
    <property type="molecule type" value="Genomic_DNA"/>
</dbReference>
<dbReference type="AlphaFoldDB" id="A0A4R5ZYN3"/>
<dbReference type="Proteomes" id="UP000295701">
    <property type="component" value="Unassembled WGS sequence"/>
</dbReference>
<organism evidence="2 3">
    <name type="scientific">Palleronia sediminis</name>
    <dbReference type="NCBI Taxonomy" id="2547833"/>
    <lineage>
        <taxon>Bacteria</taxon>
        <taxon>Pseudomonadati</taxon>
        <taxon>Pseudomonadota</taxon>
        <taxon>Alphaproteobacteria</taxon>
        <taxon>Rhodobacterales</taxon>
        <taxon>Roseobacteraceae</taxon>
        <taxon>Palleronia</taxon>
    </lineage>
</organism>
<dbReference type="PANTHER" id="PTHR36930">
    <property type="entry name" value="METAL-SULFUR CLUSTER BIOSYNTHESIS PROTEINS YUAD-RELATED"/>
    <property type="match status" value="1"/>
</dbReference>
<dbReference type="InterPro" id="IPR011037">
    <property type="entry name" value="Pyrv_Knase-like_insert_dom_sf"/>
</dbReference>
<dbReference type="InterPro" id="IPR005302">
    <property type="entry name" value="MoCF_Sase_C"/>
</dbReference>
<name>A0A4R5ZYN3_9RHOB</name>
<evidence type="ECO:0000313" key="2">
    <source>
        <dbReference type="EMBL" id="TDL76331.1"/>
    </source>
</evidence>
<gene>
    <name evidence="2" type="ORF">E2L08_13905</name>
</gene>
<dbReference type="RefSeq" id="WP_133397700.1">
    <property type="nucleotide sequence ID" value="NZ_SNAA01000017.1"/>
</dbReference>
<dbReference type="PROSITE" id="PS51340">
    <property type="entry name" value="MOSC"/>
    <property type="match status" value="1"/>
</dbReference>
<dbReference type="SUPFAM" id="SSF50800">
    <property type="entry name" value="PK beta-barrel domain-like"/>
    <property type="match status" value="1"/>
</dbReference>
<accession>A0A4R5ZYN3</accession>
<dbReference type="GO" id="GO:0030170">
    <property type="term" value="F:pyridoxal phosphate binding"/>
    <property type="evidence" value="ECO:0007669"/>
    <property type="project" value="InterPro"/>
</dbReference>
<proteinExistence type="predicted"/>
<keyword evidence="3" id="KW-1185">Reference proteome</keyword>
<dbReference type="Pfam" id="PF03473">
    <property type="entry name" value="MOSC"/>
    <property type="match status" value="1"/>
</dbReference>
<evidence type="ECO:0000313" key="3">
    <source>
        <dbReference type="Proteomes" id="UP000295701"/>
    </source>
</evidence>
<feature type="domain" description="MOSC" evidence="1">
    <location>
        <begin position="24"/>
        <end position="184"/>
    </location>
</feature>
<protein>
    <submittedName>
        <fullName evidence="2">MOSC domain-containing protein</fullName>
    </submittedName>
</protein>
<dbReference type="GO" id="GO:0003824">
    <property type="term" value="F:catalytic activity"/>
    <property type="evidence" value="ECO:0007669"/>
    <property type="project" value="InterPro"/>
</dbReference>
<reference evidence="2 3" key="1">
    <citation type="submission" date="2019-03" db="EMBL/GenBank/DDBJ databases">
        <title>Primorskyibacter sp. SS33 isolated from sediments.</title>
        <authorList>
            <person name="Xunke S."/>
        </authorList>
    </citation>
    <scope>NUCLEOTIDE SEQUENCE [LARGE SCALE GENOMIC DNA]</scope>
    <source>
        <strain evidence="2 3">SS33</strain>
    </source>
</reference>
<dbReference type="Gene3D" id="2.40.33.20">
    <property type="entry name" value="PK beta-barrel domain-like"/>
    <property type="match status" value="1"/>
</dbReference>
<comment type="caution">
    <text evidence="2">The sequence shown here is derived from an EMBL/GenBank/DDBJ whole genome shotgun (WGS) entry which is preliminary data.</text>
</comment>
<dbReference type="InterPro" id="IPR052716">
    <property type="entry name" value="MOSC_domain"/>
</dbReference>
<evidence type="ECO:0000259" key="1">
    <source>
        <dbReference type="PROSITE" id="PS51340"/>
    </source>
</evidence>